<reference evidence="8 9" key="1">
    <citation type="submission" date="2017-12" db="EMBL/GenBank/DDBJ databases">
        <title>Phylogenetic diversity of female urinary microbiome.</title>
        <authorList>
            <person name="Thomas-White K."/>
            <person name="Wolfe A.J."/>
        </authorList>
    </citation>
    <scope>NUCLEOTIDE SEQUENCE [LARGE SCALE GENOMIC DNA]</scope>
    <source>
        <strain evidence="8 9">UMB0319</strain>
    </source>
</reference>
<dbReference type="InterPro" id="IPR058924">
    <property type="entry name" value="AGPR_dimerisation_dom"/>
</dbReference>
<comment type="catalytic activity">
    <reaction evidence="5">
        <text>N-acetyl-L-glutamate 5-semialdehyde + phosphate + NADP(+) = N-acetyl-L-glutamyl 5-phosphate + NADPH + H(+)</text>
        <dbReference type="Rhea" id="RHEA:21588"/>
        <dbReference type="ChEBI" id="CHEBI:15378"/>
        <dbReference type="ChEBI" id="CHEBI:29123"/>
        <dbReference type="ChEBI" id="CHEBI:43474"/>
        <dbReference type="ChEBI" id="CHEBI:57783"/>
        <dbReference type="ChEBI" id="CHEBI:57936"/>
        <dbReference type="ChEBI" id="CHEBI:58349"/>
        <dbReference type="EC" id="1.2.1.38"/>
    </reaction>
</comment>
<dbReference type="InterPro" id="IPR036291">
    <property type="entry name" value="NAD(P)-bd_dom_sf"/>
</dbReference>
<comment type="caution">
    <text evidence="8">The sequence shown here is derived from an EMBL/GenBank/DDBJ whole genome shotgun (WGS) entry which is preliminary data.</text>
</comment>
<evidence type="ECO:0000256" key="6">
    <source>
        <dbReference type="PROSITE-ProRule" id="PRU10010"/>
    </source>
</evidence>
<dbReference type="InterPro" id="IPR050085">
    <property type="entry name" value="AGPR"/>
</dbReference>
<keyword evidence="2 5" id="KW-0028">Amino-acid biosynthesis</keyword>
<dbReference type="InterPro" id="IPR000706">
    <property type="entry name" value="AGPR_type-1"/>
</dbReference>
<dbReference type="GeneID" id="81708134"/>
<dbReference type="UniPathway" id="UPA00068">
    <property type="reaction ID" value="UER00108"/>
</dbReference>
<dbReference type="RefSeq" id="WP_048684327.1">
    <property type="nucleotide sequence ID" value="NZ_CP136961.1"/>
</dbReference>
<keyword evidence="3 5" id="KW-0521">NADP</keyword>
<name>A0A2I1KTG2_9ACTO</name>
<dbReference type="Pfam" id="PF01118">
    <property type="entry name" value="Semialdhyde_dh"/>
    <property type="match status" value="1"/>
</dbReference>
<comment type="pathway">
    <text evidence="5">Amino-acid biosynthesis; L-arginine biosynthesis; N(2)-acetyl-L-ornithine from L-glutamate: step 3/4.</text>
</comment>
<dbReference type="EMBL" id="PKHA01000003">
    <property type="protein sequence ID" value="PKY98923.1"/>
    <property type="molecule type" value="Genomic_DNA"/>
</dbReference>
<dbReference type="EC" id="1.2.1.38" evidence="5"/>
<evidence type="ECO:0000313" key="9">
    <source>
        <dbReference type="Proteomes" id="UP000234778"/>
    </source>
</evidence>
<dbReference type="CDD" id="cd23934">
    <property type="entry name" value="AGPR_1_C"/>
    <property type="match status" value="1"/>
</dbReference>
<sequence length="369" mass="37485">MTWTAAVAGATGYAGGEVLRLLAAHPDIEIGALTAASSAGTLLGQHHPHLRSLAQRVVEPTQAERLAEHDVVFLALPHGASGALTAQIEALDAERGSPTLLIDCGADHRLTDAAAWQAFYGTEYAGAWTYGMPELLHTGESQARAQRAELASTSRVAVPGCNVTAVTLAAQPGVVAELIDTSQVTAVLAVGYSGAGKSLKPHLSAAEALGSAQPYAVGGTHRHIPEIVQNLEVAGAAPGSTRLSFTPVLVSMSRGILATVTAPVTDSVLHCEHPDEVLRSAWAHAYGAAGQGEALIDLLPEGTWPTTGAVAGSGLATVQVAYDRGAGVAVMMCAIDNLGKGTASAAVQSLNLALGLDETTGVVTEGVAP</sequence>
<keyword evidence="5" id="KW-0963">Cytoplasm</keyword>
<dbReference type="GO" id="GO:0006526">
    <property type="term" value="P:L-arginine biosynthetic process"/>
    <property type="evidence" value="ECO:0007669"/>
    <property type="project" value="UniProtKB-UniRule"/>
</dbReference>
<dbReference type="GO" id="GO:0070401">
    <property type="term" value="F:NADP+ binding"/>
    <property type="evidence" value="ECO:0007669"/>
    <property type="project" value="InterPro"/>
</dbReference>
<dbReference type="PROSITE" id="PS01224">
    <property type="entry name" value="ARGC"/>
    <property type="match status" value="1"/>
</dbReference>
<accession>A0A2I1KTG2</accession>
<feature type="domain" description="Semialdehyde dehydrogenase NAD-binding" evidence="7">
    <location>
        <begin position="4"/>
        <end position="143"/>
    </location>
</feature>
<evidence type="ECO:0000313" key="8">
    <source>
        <dbReference type="EMBL" id="PKY98923.1"/>
    </source>
</evidence>
<dbReference type="HAMAP" id="MF_00150">
    <property type="entry name" value="ArgC_type1"/>
    <property type="match status" value="1"/>
</dbReference>
<dbReference type="SUPFAM" id="SSF55347">
    <property type="entry name" value="Glyceraldehyde-3-phosphate dehydrogenase-like, C-terminal domain"/>
    <property type="match status" value="1"/>
</dbReference>
<keyword evidence="4 5" id="KW-0560">Oxidoreductase</keyword>
<dbReference type="PANTHER" id="PTHR32338">
    <property type="entry name" value="N-ACETYL-GAMMA-GLUTAMYL-PHOSPHATE REDUCTASE, CHLOROPLASTIC-RELATED-RELATED"/>
    <property type="match status" value="1"/>
</dbReference>
<proteinExistence type="inferred from homology"/>
<dbReference type="Pfam" id="PF22698">
    <property type="entry name" value="Semialdhyde_dhC_1"/>
    <property type="match status" value="1"/>
</dbReference>
<comment type="subcellular location">
    <subcellularLocation>
        <location evidence="5">Cytoplasm</location>
    </subcellularLocation>
</comment>
<evidence type="ECO:0000256" key="1">
    <source>
        <dbReference type="ARBA" id="ARBA00022571"/>
    </source>
</evidence>
<dbReference type="Proteomes" id="UP000234778">
    <property type="component" value="Unassembled WGS sequence"/>
</dbReference>
<dbReference type="Gene3D" id="3.40.50.720">
    <property type="entry name" value="NAD(P)-binding Rossmann-like Domain"/>
    <property type="match status" value="1"/>
</dbReference>
<comment type="similarity">
    <text evidence="5">Belongs to the NAGSA dehydrogenase family. Type 1 subfamily.</text>
</comment>
<evidence type="ECO:0000256" key="5">
    <source>
        <dbReference type="HAMAP-Rule" id="MF_00150"/>
    </source>
</evidence>
<dbReference type="GO" id="GO:0003942">
    <property type="term" value="F:N-acetyl-gamma-glutamyl-phosphate reductase activity"/>
    <property type="evidence" value="ECO:0007669"/>
    <property type="project" value="UniProtKB-UniRule"/>
</dbReference>
<dbReference type="SUPFAM" id="SSF51735">
    <property type="entry name" value="NAD(P)-binding Rossmann-fold domains"/>
    <property type="match status" value="1"/>
</dbReference>
<evidence type="ECO:0000256" key="2">
    <source>
        <dbReference type="ARBA" id="ARBA00022605"/>
    </source>
</evidence>
<evidence type="ECO:0000259" key="7">
    <source>
        <dbReference type="SMART" id="SM00859"/>
    </source>
</evidence>
<dbReference type="CDD" id="cd24148">
    <property type="entry name" value="AGPR_1_actinobacAGPR_like"/>
    <property type="match status" value="1"/>
</dbReference>
<dbReference type="AlphaFoldDB" id="A0A2I1KTG2"/>
<dbReference type="InterPro" id="IPR023013">
    <property type="entry name" value="AGPR_AS"/>
</dbReference>
<keyword evidence="1 5" id="KW-0055">Arginine biosynthesis</keyword>
<protein>
    <recommendedName>
        <fullName evidence="5">N-acetyl-gamma-glutamyl-phosphate reductase</fullName>
        <shortName evidence="5">AGPR</shortName>
        <ecNumber evidence="5">1.2.1.38</ecNumber>
    </recommendedName>
    <alternativeName>
        <fullName evidence="5">N-acetyl-glutamate semialdehyde dehydrogenase</fullName>
        <shortName evidence="5">NAGSA dehydrogenase</shortName>
    </alternativeName>
</protein>
<dbReference type="Gene3D" id="3.30.360.10">
    <property type="entry name" value="Dihydrodipicolinate Reductase, domain 2"/>
    <property type="match status" value="1"/>
</dbReference>
<dbReference type="SMART" id="SM00859">
    <property type="entry name" value="Semialdhyde_dh"/>
    <property type="match status" value="1"/>
</dbReference>
<evidence type="ECO:0000256" key="4">
    <source>
        <dbReference type="ARBA" id="ARBA00023002"/>
    </source>
</evidence>
<feature type="active site" evidence="5 6">
    <location>
        <position position="161"/>
    </location>
</feature>
<dbReference type="GO" id="GO:0005737">
    <property type="term" value="C:cytoplasm"/>
    <property type="evidence" value="ECO:0007669"/>
    <property type="project" value="UniProtKB-SubCell"/>
</dbReference>
<gene>
    <name evidence="5" type="primary">argC</name>
    <name evidence="8" type="ORF">CYJ26_04195</name>
</gene>
<dbReference type="PANTHER" id="PTHR32338:SF10">
    <property type="entry name" value="N-ACETYL-GAMMA-GLUTAMYL-PHOSPHATE REDUCTASE, CHLOROPLASTIC-RELATED"/>
    <property type="match status" value="1"/>
</dbReference>
<organism evidence="8 9">
    <name type="scientific">Actinomyces urogenitalis</name>
    <dbReference type="NCBI Taxonomy" id="103621"/>
    <lineage>
        <taxon>Bacteria</taxon>
        <taxon>Bacillati</taxon>
        <taxon>Actinomycetota</taxon>
        <taxon>Actinomycetes</taxon>
        <taxon>Actinomycetales</taxon>
        <taxon>Actinomycetaceae</taxon>
        <taxon>Actinomyces</taxon>
    </lineage>
</organism>
<evidence type="ECO:0000256" key="3">
    <source>
        <dbReference type="ARBA" id="ARBA00022857"/>
    </source>
</evidence>
<dbReference type="InterPro" id="IPR000534">
    <property type="entry name" value="Semialdehyde_DH_NAD-bd"/>
</dbReference>
<comment type="function">
    <text evidence="5">Catalyzes the NADPH-dependent reduction of N-acetyl-5-glutamyl phosphate to yield N-acetyl-L-glutamate 5-semialdehyde.</text>
</comment>
<dbReference type="GO" id="GO:0051287">
    <property type="term" value="F:NAD binding"/>
    <property type="evidence" value="ECO:0007669"/>
    <property type="project" value="InterPro"/>
</dbReference>
<dbReference type="NCBIfam" id="TIGR01850">
    <property type="entry name" value="argC"/>
    <property type="match status" value="1"/>
</dbReference>